<sequence length="334" mass="37382">MFKQRAKGVKITDTRVRLITEILQGIRLIKFYAWEEFYAHQIGNLRQREVQTVRIVSLARAGMFALLTFIPLLATILSFITYALSGHDLNVAIIFTSFQFSNVIRYPLIFLPFVLASISDSLVALRRISKFLLAEEMSEVYSIDYDRQFAVDVDGDFTWETVGRLEEPKFTGDDPKDGHGKKGKPNKKVKKLKDGELPTSTKDIAEGSGSPGSQTPAEEEKPFELKNLKLSVPRGSFVAIVGRVGSGKSSVLQALIGEMRKTRGDVLLGGKIAYVPQTAWIKNATLRENVLFGQEDNEKRFREVIRACNLEHDIDLLQDGELTEIGERGINLSG</sequence>
<reference evidence="1 2" key="1">
    <citation type="journal article" date="2019" name="Nat. Ecol. Evol.">
        <title>Megaphylogeny resolves global patterns of mushroom evolution.</title>
        <authorList>
            <person name="Varga T."/>
            <person name="Krizsan K."/>
            <person name="Foldi C."/>
            <person name="Dima B."/>
            <person name="Sanchez-Garcia M."/>
            <person name="Sanchez-Ramirez S."/>
            <person name="Szollosi G.J."/>
            <person name="Szarkandi J.G."/>
            <person name="Papp V."/>
            <person name="Albert L."/>
            <person name="Andreopoulos W."/>
            <person name="Angelini C."/>
            <person name="Antonin V."/>
            <person name="Barry K.W."/>
            <person name="Bougher N.L."/>
            <person name="Buchanan P."/>
            <person name="Buyck B."/>
            <person name="Bense V."/>
            <person name="Catcheside P."/>
            <person name="Chovatia M."/>
            <person name="Cooper J."/>
            <person name="Damon W."/>
            <person name="Desjardin D."/>
            <person name="Finy P."/>
            <person name="Geml J."/>
            <person name="Haridas S."/>
            <person name="Hughes K."/>
            <person name="Justo A."/>
            <person name="Karasinski D."/>
            <person name="Kautmanova I."/>
            <person name="Kiss B."/>
            <person name="Kocsube S."/>
            <person name="Kotiranta H."/>
            <person name="LaButti K.M."/>
            <person name="Lechner B.E."/>
            <person name="Liimatainen K."/>
            <person name="Lipzen A."/>
            <person name="Lukacs Z."/>
            <person name="Mihaltcheva S."/>
            <person name="Morgado L.N."/>
            <person name="Niskanen T."/>
            <person name="Noordeloos M.E."/>
            <person name="Ohm R.A."/>
            <person name="Ortiz-Santana B."/>
            <person name="Ovrebo C."/>
            <person name="Racz N."/>
            <person name="Riley R."/>
            <person name="Savchenko A."/>
            <person name="Shiryaev A."/>
            <person name="Soop K."/>
            <person name="Spirin V."/>
            <person name="Szebenyi C."/>
            <person name="Tomsovsky M."/>
            <person name="Tulloss R.E."/>
            <person name="Uehling J."/>
            <person name="Grigoriev I.V."/>
            <person name="Vagvolgyi C."/>
            <person name="Papp T."/>
            <person name="Martin F.M."/>
            <person name="Miettinen O."/>
            <person name="Hibbett D.S."/>
            <person name="Nagy L.G."/>
        </authorList>
    </citation>
    <scope>NUCLEOTIDE SEQUENCE [LARGE SCALE GENOMIC DNA]</scope>
    <source>
        <strain evidence="1 2">NL-1719</strain>
    </source>
</reference>
<keyword evidence="1" id="KW-0378">Hydrolase</keyword>
<keyword evidence="2" id="KW-1185">Reference proteome</keyword>
<dbReference type="Proteomes" id="UP000308600">
    <property type="component" value="Unassembled WGS sequence"/>
</dbReference>
<evidence type="ECO:0000313" key="1">
    <source>
        <dbReference type="EMBL" id="TFK62549.1"/>
    </source>
</evidence>
<proteinExistence type="predicted"/>
<protein>
    <submittedName>
        <fullName evidence="1">P-loop containing nucleoside triphosphate hydrolase protein</fullName>
    </submittedName>
</protein>
<organism evidence="1 2">
    <name type="scientific">Pluteus cervinus</name>
    <dbReference type="NCBI Taxonomy" id="181527"/>
    <lineage>
        <taxon>Eukaryota</taxon>
        <taxon>Fungi</taxon>
        <taxon>Dikarya</taxon>
        <taxon>Basidiomycota</taxon>
        <taxon>Agaricomycotina</taxon>
        <taxon>Agaricomycetes</taxon>
        <taxon>Agaricomycetidae</taxon>
        <taxon>Agaricales</taxon>
        <taxon>Pluteineae</taxon>
        <taxon>Pluteaceae</taxon>
        <taxon>Pluteus</taxon>
    </lineage>
</organism>
<name>A0ACD3AAW3_9AGAR</name>
<dbReference type="EMBL" id="ML208574">
    <property type="protein sequence ID" value="TFK62549.1"/>
    <property type="molecule type" value="Genomic_DNA"/>
</dbReference>
<gene>
    <name evidence="1" type="ORF">BDN72DRAFT_384398</name>
</gene>
<evidence type="ECO:0000313" key="2">
    <source>
        <dbReference type="Proteomes" id="UP000308600"/>
    </source>
</evidence>
<accession>A0ACD3AAW3</accession>
<feature type="non-terminal residue" evidence="1">
    <location>
        <position position="334"/>
    </location>
</feature>